<dbReference type="PANTHER" id="PTHR33048:SF146">
    <property type="entry name" value="INTEGRAL MEMBRANE PROTEIN"/>
    <property type="match status" value="1"/>
</dbReference>
<keyword evidence="4 7" id="KW-0472">Membrane</keyword>
<keyword evidence="2 7" id="KW-0812">Transmembrane</keyword>
<feature type="transmembrane region" description="Helical" evidence="7">
    <location>
        <begin position="334"/>
        <end position="356"/>
    </location>
</feature>
<dbReference type="PANTHER" id="PTHR33048">
    <property type="entry name" value="PTH11-LIKE INTEGRAL MEMBRANE PROTEIN (AFU_ORTHOLOGUE AFUA_5G11245)"/>
    <property type="match status" value="1"/>
</dbReference>
<dbReference type="InterPro" id="IPR049326">
    <property type="entry name" value="Rhodopsin_dom_fungi"/>
</dbReference>
<gene>
    <name evidence="9" type="ORF">PTTW11_02953</name>
</gene>
<keyword evidence="3 7" id="KW-1133">Transmembrane helix</keyword>
<accession>A0A6S6VTY3</accession>
<evidence type="ECO:0000256" key="6">
    <source>
        <dbReference type="SAM" id="MobiDB-lite"/>
    </source>
</evidence>
<feature type="compositionally biased region" description="Basic and acidic residues" evidence="6">
    <location>
        <begin position="480"/>
        <end position="495"/>
    </location>
</feature>
<evidence type="ECO:0000259" key="8">
    <source>
        <dbReference type="Pfam" id="PF20684"/>
    </source>
</evidence>
<proteinExistence type="inferred from homology"/>
<feature type="region of interest" description="Disordered" evidence="6">
    <location>
        <begin position="480"/>
        <end position="502"/>
    </location>
</feature>
<dbReference type="Proteomes" id="UP000472372">
    <property type="component" value="Chromosome 2"/>
</dbReference>
<evidence type="ECO:0000256" key="1">
    <source>
        <dbReference type="ARBA" id="ARBA00004141"/>
    </source>
</evidence>
<feature type="compositionally biased region" description="Basic and acidic residues" evidence="6">
    <location>
        <begin position="452"/>
        <end position="465"/>
    </location>
</feature>
<evidence type="ECO:0000256" key="4">
    <source>
        <dbReference type="ARBA" id="ARBA00023136"/>
    </source>
</evidence>
<feature type="region of interest" description="Disordered" evidence="6">
    <location>
        <begin position="403"/>
        <end position="466"/>
    </location>
</feature>
<feature type="domain" description="Rhodopsin" evidence="8">
    <location>
        <begin position="145"/>
        <end position="393"/>
    </location>
</feature>
<feature type="transmembrane region" description="Helical" evidence="7">
    <location>
        <begin position="131"/>
        <end position="149"/>
    </location>
</feature>
<reference evidence="9" key="1">
    <citation type="submission" date="2021-02" db="EMBL/GenBank/DDBJ databases">
        <authorList>
            <person name="Syme A R."/>
            <person name="Syme A R."/>
            <person name="Moolhuijzen P."/>
        </authorList>
    </citation>
    <scope>NUCLEOTIDE SEQUENCE</scope>
    <source>
        <strain evidence="9">W1-1</strain>
    </source>
</reference>
<evidence type="ECO:0000313" key="10">
    <source>
        <dbReference type="Proteomes" id="UP000472372"/>
    </source>
</evidence>
<feature type="transmembrane region" description="Helical" evidence="7">
    <location>
        <begin position="368"/>
        <end position="390"/>
    </location>
</feature>
<evidence type="ECO:0000256" key="2">
    <source>
        <dbReference type="ARBA" id="ARBA00022692"/>
    </source>
</evidence>
<organism evidence="9 10">
    <name type="scientific">Pyrenophora teres f. teres</name>
    <dbReference type="NCBI Taxonomy" id="97479"/>
    <lineage>
        <taxon>Eukaryota</taxon>
        <taxon>Fungi</taxon>
        <taxon>Dikarya</taxon>
        <taxon>Ascomycota</taxon>
        <taxon>Pezizomycotina</taxon>
        <taxon>Dothideomycetes</taxon>
        <taxon>Pleosporomycetidae</taxon>
        <taxon>Pleosporales</taxon>
        <taxon>Pleosporineae</taxon>
        <taxon>Pleosporaceae</taxon>
        <taxon>Pyrenophora</taxon>
    </lineage>
</organism>
<dbReference type="EMBL" id="HG992978">
    <property type="protein sequence ID" value="CAE7016441.1"/>
    <property type="molecule type" value="Genomic_DNA"/>
</dbReference>
<evidence type="ECO:0000313" key="9">
    <source>
        <dbReference type="EMBL" id="CAE7016441.1"/>
    </source>
</evidence>
<sequence length="502" mass="56457">MRSSQRNAIAIPYSRNPEPRSMAAGITACLLCVVGHALGPHVTLFRTLQAIAPLPRLSPGPLMEALALYVVKSSRSPTSSSGTAPSARLERDALEDRPIINTIVCIVTTPLFPATMSTGADWIAQHDLLRIDYAMLSITSTVFAVRVGIQLWRRRRIEAQDILLCIAFLAYLVFTILYIVITPIFFKIQALQAGQIAPWPSMMAEIKFTSEVMWQSGMEYWTCLWFVKFSLLALYKKLLAGMPKVYLWTWWGTLIFCIVTWATCIITGPGLACNDTKKFFNEGVLCSSPAETRRQTANLYYAYAVDTLTNLMVMTLPIRLIWNLQMEKAKKVGCGLLFASGFVCILFSTIRIVQVGQDGKPRSPDPKWLTMWTIIECSTAVIIGCCPMFASVVPKGRTPPVNPVSYDSHGYVRQSPNRSNESGSHRLKRMMSSKNREKTGGKTMENISISRTGHDSQEELPERRTRGTGILITEELREQHEQRLEEDRRMEEAWLKTEQSNV</sequence>
<feature type="transmembrane region" description="Helical" evidence="7">
    <location>
        <begin position="218"/>
        <end position="235"/>
    </location>
</feature>
<feature type="transmembrane region" description="Helical" evidence="7">
    <location>
        <begin position="161"/>
        <end position="181"/>
    </location>
</feature>
<dbReference type="GO" id="GO:0016020">
    <property type="term" value="C:membrane"/>
    <property type="evidence" value="ECO:0007669"/>
    <property type="project" value="UniProtKB-SubCell"/>
</dbReference>
<dbReference type="InterPro" id="IPR052337">
    <property type="entry name" value="SAT4-like"/>
</dbReference>
<feature type="transmembrane region" description="Helical" evidence="7">
    <location>
        <begin position="300"/>
        <end position="322"/>
    </location>
</feature>
<dbReference type="AlphaFoldDB" id="A0A6S6VTY3"/>
<evidence type="ECO:0000256" key="7">
    <source>
        <dbReference type="SAM" id="Phobius"/>
    </source>
</evidence>
<protein>
    <recommendedName>
        <fullName evidence="8">Rhodopsin domain-containing protein</fullName>
    </recommendedName>
</protein>
<comment type="subcellular location">
    <subcellularLocation>
        <location evidence="1">Membrane</location>
        <topology evidence="1">Multi-pass membrane protein</topology>
    </subcellularLocation>
</comment>
<evidence type="ECO:0000256" key="5">
    <source>
        <dbReference type="ARBA" id="ARBA00038359"/>
    </source>
</evidence>
<dbReference type="Pfam" id="PF20684">
    <property type="entry name" value="Fung_rhodopsin"/>
    <property type="match status" value="1"/>
</dbReference>
<comment type="similarity">
    <text evidence="5">Belongs to the SAT4 family.</text>
</comment>
<feature type="transmembrane region" description="Helical" evidence="7">
    <location>
        <begin position="247"/>
        <end position="272"/>
    </location>
</feature>
<name>A0A6S6VTY3_9PLEO</name>
<evidence type="ECO:0000256" key="3">
    <source>
        <dbReference type="ARBA" id="ARBA00022989"/>
    </source>
</evidence>